<keyword evidence="3 7" id="KW-0418">Kinase</keyword>
<dbReference type="Gene3D" id="3.30.200.20">
    <property type="entry name" value="Phosphorylase Kinase, domain 1"/>
    <property type="match status" value="1"/>
</dbReference>
<dbReference type="EMBL" id="ABCS01000042">
    <property type="protein sequence ID" value="EDM77638.1"/>
    <property type="molecule type" value="Genomic_DNA"/>
</dbReference>
<dbReference type="Proteomes" id="UP000005801">
    <property type="component" value="Unassembled WGS sequence"/>
</dbReference>
<proteinExistence type="predicted"/>
<dbReference type="InterPro" id="IPR000719">
    <property type="entry name" value="Prot_kinase_dom"/>
</dbReference>
<dbReference type="PROSITE" id="PS00108">
    <property type="entry name" value="PROTEIN_KINASE_ST"/>
    <property type="match status" value="1"/>
</dbReference>
<feature type="domain" description="Protein kinase" evidence="6">
    <location>
        <begin position="10"/>
        <end position="284"/>
    </location>
</feature>
<dbReference type="Pfam" id="PF00069">
    <property type="entry name" value="Pkinase"/>
    <property type="match status" value="1"/>
</dbReference>
<dbReference type="SMART" id="SM00220">
    <property type="entry name" value="S_TKc"/>
    <property type="match status" value="1"/>
</dbReference>
<dbReference type="SUPFAM" id="SSF56112">
    <property type="entry name" value="Protein kinase-like (PK-like)"/>
    <property type="match status" value="1"/>
</dbReference>
<keyword evidence="7" id="KW-0723">Serine/threonine-protein kinase</keyword>
<dbReference type="eggNOG" id="COG0515">
    <property type="taxonomic scope" value="Bacteria"/>
</dbReference>
<dbReference type="GO" id="GO:0005524">
    <property type="term" value="F:ATP binding"/>
    <property type="evidence" value="ECO:0007669"/>
    <property type="project" value="UniProtKB-UniRule"/>
</dbReference>
<evidence type="ECO:0000256" key="4">
    <source>
        <dbReference type="ARBA" id="ARBA00022840"/>
    </source>
</evidence>
<keyword evidence="1" id="KW-0808">Transferase</keyword>
<evidence type="ECO:0000256" key="1">
    <source>
        <dbReference type="ARBA" id="ARBA00022679"/>
    </source>
</evidence>
<evidence type="ECO:0000313" key="8">
    <source>
        <dbReference type="Proteomes" id="UP000005801"/>
    </source>
</evidence>
<keyword evidence="8" id="KW-1185">Reference proteome</keyword>
<dbReference type="RefSeq" id="WP_006973147.1">
    <property type="nucleotide sequence ID" value="NZ_ABCS01000042.1"/>
</dbReference>
<keyword evidence="2 5" id="KW-0547">Nucleotide-binding</keyword>
<protein>
    <submittedName>
        <fullName evidence="7">Serine/threonine protein kinase</fullName>
    </submittedName>
</protein>
<dbReference type="AlphaFoldDB" id="A6G8V2"/>
<dbReference type="PROSITE" id="PS00107">
    <property type="entry name" value="PROTEIN_KINASE_ATP"/>
    <property type="match status" value="1"/>
</dbReference>
<name>A6G8V2_9BACT</name>
<accession>A6G8V2</accession>
<gene>
    <name evidence="7" type="ORF">PPSIR1_13835</name>
</gene>
<sequence length="286" mass="31391">MIGQTVLEHFTVDARLGEGGMGEVYRAHDPRGMPVAIKRLHAEVSRSPEVVARFEREAAAQGTLSHPNIAGLYAVGVSEDGAMVFAMEYVDGHDLATELERVDVLEPQRAFGVISQLLSALHHAHQFGFIHRDLKPENVLLARVGNTEQVKVIDFGLVKMLDDVLGAQEVQRLTQTGVIFGTPEYMAPEQIQGLAVDTRTDLYAVGILIYELLSGRRPYEYEEISDLWRAHLYSPIPSLSEHAQHLPPALLSDLDGVLAGLLAKQPEERFASAHAVRRALSSAFGA</sequence>
<evidence type="ECO:0000256" key="5">
    <source>
        <dbReference type="PROSITE-ProRule" id="PRU10141"/>
    </source>
</evidence>
<feature type="binding site" evidence="5">
    <location>
        <position position="38"/>
    </location>
    <ligand>
        <name>ATP</name>
        <dbReference type="ChEBI" id="CHEBI:30616"/>
    </ligand>
</feature>
<evidence type="ECO:0000256" key="3">
    <source>
        <dbReference type="ARBA" id="ARBA00022777"/>
    </source>
</evidence>
<dbReference type="PANTHER" id="PTHR43289:SF6">
    <property type="entry name" value="SERINE_THREONINE-PROTEIN KINASE NEKL-3"/>
    <property type="match status" value="1"/>
</dbReference>
<evidence type="ECO:0000313" key="7">
    <source>
        <dbReference type="EMBL" id="EDM77638.1"/>
    </source>
</evidence>
<evidence type="ECO:0000259" key="6">
    <source>
        <dbReference type="PROSITE" id="PS50011"/>
    </source>
</evidence>
<dbReference type="STRING" id="391625.PPSIR1_13835"/>
<dbReference type="Gene3D" id="1.10.510.10">
    <property type="entry name" value="Transferase(Phosphotransferase) domain 1"/>
    <property type="match status" value="1"/>
</dbReference>
<dbReference type="GO" id="GO:0004674">
    <property type="term" value="F:protein serine/threonine kinase activity"/>
    <property type="evidence" value="ECO:0007669"/>
    <property type="project" value="UniProtKB-KW"/>
</dbReference>
<reference evidence="7 8" key="1">
    <citation type="submission" date="2007-06" db="EMBL/GenBank/DDBJ databases">
        <authorList>
            <person name="Shimkets L."/>
            <person name="Ferriera S."/>
            <person name="Johnson J."/>
            <person name="Kravitz S."/>
            <person name="Beeson K."/>
            <person name="Sutton G."/>
            <person name="Rogers Y.-H."/>
            <person name="Friedman R."/>
            <person name="Frazier M."/>
            <person name="Venter J.C."/>
        </authorList>
    </citation>
    <scope>NUCLEOTIDE SEQUENCE [LARGE SCALE GENOMIC DNA]</scope>
    <source>
        <strain evidence="7 8">SIR-1</strain>
    </source>
</reference>
<evidence type="ECO:0000256" key="2">
    <source>
        <dbReference type="ARBA" id="ARBA00022741"/>
    </source>
</evidence>
<dbReference type="PROSITE" id="PS50011">
    <property type="entry name" value="PROTEIN_KINASE_DOM"/>
    <property type="match status" value="1"/>
</dbReference>
<dbReference type="InterPro" id="IPR008271">
    <property type="entry name" value="Ser/Thr_kinase_AS"/>
</dbReference>
<organism evidence="7 8">
    <name type="scientific">Plesiocystis pacifica SIR-1</name>
    <dbReference type="NCBI Taxonomy" id="391625"/>
    <lineage>
        <taxon>Bacteria</taxon>
        <taxon>Pseudomonadati</taxon>
        <taxon>Myxococcota</taxon>
        <taxon>Polyangia</taxon>
        <taxon>Nannocystales</taxon>
        <taxon>Nannocystaceae</taxon>
        <taxon>Plesiocystis</taxon>
    </lineage>
</organism>
<dbReference type="InterPro" id="IPR011009">
    <property type="entry name" value="Kinase-like_dom_sf"/>
</dbReference>
<comment type="caution">
    <text evidence="7">The sequence shown here is derived from an EMBL/GenBank/DDBJ whole genome shotgun (WGS) entry which is preliminary data.</text>
</comment>
<keyword evidence="4 5" id="KW-0067">ATP-binding</keyword>
<dbReference type="PANTHER" id="PTHR43289">
    <property type="entry name" value="MITOGEN-ACTIVATED PROTEIN KINASE KINASE KINASE 20-RELATED"/>
    <property type="match status" value="1"/>
</dbReference>
<dbReference type="OrthoDB" id="9801841at2"/>
<dbReference type="CDD" id="cd14014">
    <property type="entry name" value="STKc_PknB_like"/>
    <property type="match status" value="1"/>
</dbReference>
<dbReference type="InterPro" id="IPR017441">
    <property type="entry name" value="Protein_kinase_ATP_BS"/>
</dbReference>